<dbReference type="AlphaFoldDB" id="A0A917Q708"/>
<evidence type="ECO:0000313" key="2">
    <source>
        <dbReference type="Proteomes" id="UP000600449"/>
    </source>
</evidence>
<dbReference type="EMBL" id="BMMF01000004">
    <property type="protein sequence ID" value="GGK31401.1"/>
    <property type="molecule type" value="Genomic_DNA"/>
</dbReference>
<proteinExistence type="predicted"/>
<dbReference type="Proteomes" id="UP000600449">
    <property type="component" value="Unassembled WGS sequence"/>
</dbReference>
<keyword evidence="2" id="KW-1185">Reference proteome</keyword>
<organism evidence="1 2">
    <name type="scientific">Salinarimonas ramus</name>
    <dbReference type="NCBI Taxonomy" id="690164"/>
    <lineage>
        <taxon>Bacteria</taxon>
        <taxon>Pseudomonadati</taxon>
        <taxon>Pseudomonadota</taxon>
        <taxon>Alphaproteobacteria</taxon>
        <taxon>Hyphomicrobiales</taxon>
        <taxon>Salinarimonadaceae</taxon>
        <taxon>Salinarimonas</taxon>
    </lineage>
</organism>
<dbReference type="NCBIfam" id="NF038232">
    <property type="entry name" value="STM3845_fam"/>
    <property type="match status" value="1"/>
</dbReference>
<reference evidence="1 2" key="1">
    <citation type="journal article" date="2014" name="Int. J. Syst. Evol. Microbiol.">
        <title>Complete genome sequence of Corynebacterium casei LMG S-19264T (=DSM 44701T), isolated from a smear-ripened cheese.</title>
        <authorList>
            <consortium name="US DOE Joint Genome Institute (JGI-PGF)"/>
            <person name="Walter F."/>
            <person name="Albersmeier A."/>
            <person name="Kalinowski J."/>
            <person name="Ruckert C."/>
        </authorList>
    </citation>
    <scope>NUCLEOTIDE SEQUENCE [LARGE SCALE GENOMIC DNA]</scope>
    <source>
        <strain evidence="1 2">CGMCC 1.9161</strain>
    </source>
</reference>
<name>A0A917Q708_9HYPH</name>
<accession>A0A917Q708</accession>
<sequence>MLHEIASFIDAINLQQWRLKRPHRFVFLCGGKLNEGAETPCSVREHFLRRCHTRKELAAGIPIVLAEDVNQSFSPAKFNDLLELEKYVASLSEVNILILESAGSIAELGAFSQSSEIASRLFVAVKDDRHPVDSFISNGPLLFLEKSFGEEVVSNYPFISEGETLRASSPVVGDLYQDVFGIVSSRSIEEKFKPRSKSHIMNLIAQLAYLFYGVTIIEMQSYLNRLDIDLDDREMRLMFHALQLVGWIQRRKYKQFYYYVATKGFSPSAVAYKPKKKNDTLRWRFDIFQELKKKNDFRVDVFRRSLGEAADEVAA</sequence>
<comment type="caution">
    <text evidence="1">The sequence shown here is derived from an EMBL/GenBank/DDBJ whole genome shotgun (WGS) entry which is preliminary data.</text>
</comment>
<dbReference type="InterPro" id="IPR049725">
    <property type="entry name" value="STM3845-like"/>
</dbReference>
<protein>
    <submittedName>
        <fullName evidence="1">Uncharacterized protein</fullName>
    </submittedName>
</protein>
<gene>
    <name evidence="1" type="ORF">GCM10011322_17500</name>
</gene>
<evidence type="ECO:0000313" key="1">
    <source>
        <dbReference type="EMBL" id="GGK31401.1"/>
    </source>
</evidence>